<protein>
    <submittedName>
        <fullName evidence="5">FAD-binding protein</fullName>
    </submittedName>
</protein>
<dbReference type="RefSeq" id="WP_144745278.1">
    <property type="nucleotide sequence ID" value="NZ_VMNW02000001.1"/>
</dbReference>
<dbReference type="InterPro" id="IPR050641">
    <property type="entry name" value="RIFMO-like"/>
</dbReference>
<name>A0A5N0VN80_9PSEU</name>
<dbReference type="Pfam" id="PF21274">
    <property type="entry name" value="Rng_hyd_C"/>
    <property type="match status" value="1"/>
</dbReference>
<evidence type="ECO:0000313" key="6">
    <source>
        <dbReference type="Proteomes" id="UP000319769"/>
    </source>
</evidence>
<dbReference type="GO" id="GO:0016709">
    <property type="term" value="F:oxidoreductase activity, acting on paired donors, with incorporation or reduction of molecular oxygen, NAD(P)H as one donor, and incorporation of one atom of oxygen"/>
    <property type="evidence" value="ECO:0007669"/>
    <property type="project" value="UniProtKB-ARBA"/>
</dbReference>
<dbReference type="Gene3D" id="3.50.50.60">
    <property type="entry name" value="FAD/NAD(P)-binding domain"/>
    <property type="match status" value="2"/>
</dbReference>
<evidence type="ECO:0000256" key="2">
    <source>
        <dbReference type="ARBA" id="ARBA00022630"/>
    </source>
</evidence>
<dbReference type="PRINTS" id="PR00420">
    <property type="entry name" value="RNGMNOXGNASE"/>
</dbReference>
<feature type="domain" description="FAD-binding" evidence="4">
    <location>
        <begin position="2"/>
        <end position="343"/>
    </location>
</feature>
<evidence type="ECO:0000256" key="1">
    <source>
        <dbReference type="ARBA" id="ARBA00001974"/>
    </source>
</evidence>
<dbReference type="Proteomes" id="UP000319769">
    <property type="component" value="Unassembled WGS sequence"/>
</dbReference>
<reference evidence="5" key="1">
    <citation type="submission" date="2019-09" db="EMBL/GenBank/DDBJ databases">
        <authorList>
            <person name="Teo W.F.A."/>
            <person name="Duangmal K."/>
        </authorList>
    </citation>
    <scope>NUCLEOTIDE SEQUENCE [LARGE SCALE GENOMIC DNA]</scope>
    <source>
        <strain evidence="5">K81G1</strain>
    </source>
</reference>
<dbReference type="GO" id="GO:0071949">
    <property type="term" value="F:FAD binding"/>
    <property type="evidence" value="ECO:0007669"/>
    <property type="project" value="InterPro"/>
</dbReference>
<comment type="caution">
    <text evidence="5">The sequence shown here is derived from an EMBL/GenBank/DDBJ whole genome shotgun (WGS) entry which is preliminary data.</text>
</comment>
<evidence type="ECO:0000313" key="5">
    <source>
        <dbReference type="EMBL" id="KAA9166650.1"/>
    </source>
</evidence>
<dbReference type="PANTHER" id="PTHR43004:SF19">
    <property type="entry name" value="BINDING MONOOXYGENASE, PUTATIVE (JCVI)-RELATED"/>
    <property type="match status" value="1"/>
</dbReference>
<evidence type="ECO:0000256" key="3">
    <source>
        <dbReference type="ARBA" id="ARBA00022827"/>
    </source>
</evidence>
<proteinExistence type="predicted"/>
<organism evidence="5 6">
    <name type="scientific">Amycolatopsis acidicola</name>
    <dbReference type="NCBI Taxonomy" id="2596893"/>
    <lineage>
        <taxon>Bacteria</taxon>
        <taxon>Bacillati</taxon>
        <taxon>Actinomycetota</taxon>
        <taxon>Actinomycetes</taxon>
        <taxon>Pseudonocardiales</taxon>
        <taxon>Pseudonocardiaceae</taxon>
        <taxon>Amycolatopsis</taxon>
    </lineage>
</organism>
<keyword evidence="2" id="KW-0285">Flavoprotein</keyword>
<keyword evidence="6" id="KW-1185">Reference proteome</keyword>
<evidence type="ECO:0000259" key="4">
    <source>
        <dbReference type="Pfam" id="PF01494"/>
    </source>
</evidence>
<dbReference type="EMBL" id="VMNW02000001">
    <property type="protein sequence ID" value="KAA9166650.1"/>
    <property type="molecule type" value="Genomic_DNA"/>
</dbReference>
<dbReference type="OrthoDB" id="4141215at2"/>
<dbReference type="AlphaFoldDB" id="A0A5N0VN80"/>
<keyword evidence="3" id="KW-0274">FAD</keyword>
<dbReference type="InterPro" id="IPR002938">
    <property type="entry name" value="FAD-bd"/>
</dbReference>
<dbReference type="Gene3D" id="3.40.30.120">
    <property type="match status" value="1"/>
</dbReference>
<dbReference type="PANTHER" id="PTHR43004">
    <property type="entry name" value="TRK SYSTEM POTASSIUM UPTAKE PROTEIN"/>
    <property type="match status" value="1"/>
</dbReference>
<dbReference type="Pfam" id="PF01494">
    <property type="entry name" value="FAD_binding_3"/>
    <property type="match status" value="1"/>
</dbReference>
<comment type="cofactor">
    <cofactor evidence="1">
        <name>FAD</name>
        <dbReference type="ChEBI" id="CHEBI:57692"/>
    </cofactor>
</comment>
<dbReference type="InterPro" id="IPR036188">
    <property type="entry name" value="FAD/NAD-bd_sf"/>
</dbReference>
<dbReference type="SUPFAM" id="SSF51905">
    <property type="entry name" value="FAD/NAD(P)-binding domain"/>
    <property type="match status" value="1"/>
</dbReference>
<sequence>MDADVIVAGSGPAGLMLACELALAGTDVLVIDKLAERSGQSKALNLQPRTAEVLQLRGLLDEAEGRSLGRVSQGHFAKLVFDYGVLDTRFPFQVGIPQGRVEAVLEERLGELGVTVRRGVELVDLTQDERGVEVTVAGSDVPLRARYLVGCDGGRSVVRKRLGVGFPGVDARNFGTVADVVLAGESADVPKVWNSMLNLGREREDGAFAHFIPLSEPGLYRLVYADPALEIEDQRAPVPADEPARIVRRFYGDEIRVGEVRWASRYSDASRQAEHYRVGRVLLAGDAAHIHLPAGGQGLNLSVQDSMNLGWKLALVVAGSQPESFLDTYHAERHPVGAGVIANTRAQAVLMSPDPEARALRGIFDRLLHTPDGEREIAGMVSGLDIRYELGDEHELVGSRLPDLDLPAGIFRDGHGVLLSTDDEILAEARPWAGRVETVRMAELPGAEAILVRPDGYVCWAAPGKPVTGALAAWFGAA</sequence>
<gene>
    <name evidence="5" type="ORF">FPZ12_000015</name>
</gene>
<accession>A0A5N0VN80</accession>